<feature type="transmembrane region" description="Helical" evidence="8">
    <location>
        <begin position="254"/>
        <end position="277"/>
    </location>
</feature>
<protein>
    <recommendedName>
        <fullName evidence="8">Mannosyltransferase</fullName>
        <ecNumber evidence="8">2.4.1.-</ecNumber>
    </recommendedName>
</protein>
<evidence type="ECO:0000256" key="5">
    <source>
        <dbReference type="ARBA" id="ARBA00022824"/>
    </source>
</evidence>
<keyword evidence="5 8" id="KW-0256">Endoplasmic reticulum</keyword>
<name>A0AAN8JKG2_PATCE</name>
<keyword evidence="12" id="KW-1185">Reference proteome</keyword>
<comment type="subcellular location">
    <subcellularLocation>
        <location evidence="1 8">Endoplasmic reticulum membrane</location>
        <topology evidence="1 8">Multi-pass membrane protein</topology>
    </subcellularLocation>
</comment>
<evidence type="ECO:0000256" key="10">
    <source>
        <dbReference type="SAM" id="SignalP"/>
    </source>
</evidence>
<dbReference type="GO" id="GO:0005789">
    <property type="term" value="C:endoplasmic reticulum membrane"/>
    <property type="evidence" value="ECO:0007669"/>
    <property type="project" value="UniProtKB-SubCell"/>
</dbReference>
<dbReference type="AlphaFoldDB" id="A0AAN8JKG2"/>
<keyword evidence="2 8" id="KW-0328">Glycosyltransferase</keyword>
<feature type="transmembrane region" description="Helical" evidence="8">
    <location>
        <begin position="284"/>
        <end position="300"/>
    </location>
</feature>
<dbReference type="InterPro" id="IPR005599">
    <property type="entry name" value="GPI_mannosylTrfase"/>
</dbReference>
<keyword evidence="3" id="KW-0808">Transferase</keyword>
<feature type="transmembrane region" description="Helical" evidence="8">
    <location>
        <begin position="408"/>
        <end position="428"/>
    </location>
</feature>
<evidence type="ECO:0000313" key="12">
    <source>
        <dbReference type="Proteomes" id="UP001347796"/>
    </source>
</evidence>
<feature type="chain" id="PRO_5042832279" description="Mannosyltransferase" evidence="10">
    <location>
        <begin position="20"/>
        <end position="562"/>
    </location>
</feature>
<evidence type="ECO:0000256" key="6">
    <source>
        <dbReference type="ARBA" id="ARBA00022989"/>
    </source>
</evidence>
<evidence type="ECO:0000256" key="1">
    <source>
        <dbReference type="ARBA" id="ARBA00004477"/>
    </source>
</evidence>
<feature type="transmembrane region" description="Helical" evidence="8">
    <location>
        <begin position="167"/>
        <end position="187"/>
    </location>
</feature>
<dbReference type="EMBL" id="JAZGQO010000008">
    <property type="protein sequence ID" value="KAK6179581.1"/>
    <property type="molecule type" value="Genomic_DNA"/>
</dbReference>
<evidence type="ECO:0000256" key="4">
    <source>
        <dbReference type="ARBA" id="ARBA00022692"/>
    </source>
</evidence>
<dbReference type="EC" id="2.4.1.-" evidence="8"/>
<feature type="compositionally biased region" description="Low complexity" evidence="9">
    <location>
        <begin position="350"/>
        <end position="366"/>
    </location>
</feature>
<keyword evidence="10" id="KW-0732">Signal</keyword>
<dbReference type="GO" id="GO:0006506">
    <property type="term" value="P:GPI anchor biosynthetic process"/>
    <property type="evidence" value="ECO:0007669"/>
    <property type="project" value="TreeGrafter"/>
</dbReference>
<dbReference type="Proteomes" id="UP001347796">
    <property type="component" value="Unassembled WGS sequence"/>
</dbReference>
<feature type="region of interest" description="Disordered" evidence="9">
    <location>
        <begin position="336"/>
        <end position="366"/>
    </location>
</feature>
<feature type="transmembrane region" description="Helical" evidence="8">
    <location>
        <begin position="306"/>
        <end position="326"/>
    </location>
</feature>
<reference evidence="11 12" key="1">
    <citation type="submission" date="2024-01" db="EMBL/GenBank/DDBJ databases">
        <title>The genome of the rayed Mediterranean limpet Patella caerulea (Linnaeus, 1758).</title>
        <authorList>
            <person name="Anh-Thu Weber A."/>
            <person name="Halstead-Nussloch G."/>
        </authorList>
    </citation>
    <scope>NUCLEOTIDE SEQUENCE [LARGE SCALE GENOMIC DNA]</scope>
    <source>
        <strain evidence="11">AATW-2023a</strain>
        <tissue evidence="11">Whole specimen</tissue>
    </source>
</reference>
<proteinExistence type="inferred from homology"/>
<feature type="compositionally biased region" description="Basic and acidic residues" evidence="9">
    <location>
        <begin position="340"/>
        <end position="349"/>
    </location>
</feature>
<keyword evidence="6 8" id="KW-1133">Transmembrane helix</keyword>
<sequence>MSKDRSLFLGLLALRCVNALMIQTHFVPDEYWQSLEVGHNMAFGYGYMTWEWREGLRGYTYPLVFAVLFKIQQILGLDTRILMIKLPRLLQGVLAAVGDLYLYKLSRKLSDTPTAQWTLLCHVLSWFTLYCCTRTLTNSTEAVLVTIALYYFPWPGLSSKGNSSMKFLAMAALSVIVRPTAAIMWILLCSWHIQHNSSHLYKTLKNYILVCVLSLGISALIDRVYYNTWTCVQWNFLQFNVLTGDSAIYGTHPWHWYVSQGFPVVMATQLFPFIMGAWKSSNKVPLLLIIWNIFIYSFLPHKEFRFLLPILPLSMHYCGVYFQSLCQKPFIRRQKKKKKTKEDNDKNGDNNESCSSGIGGSDISESQSESSVLSSETSSCHDISSTHQTESKTKIQQKQKLKSNLTKAKVFVIILIITNIPAALYFSLIHQRGTIVVMKFLYDESTEKETDILFLMPCHSTPYYSYIHRNVSMRFLTCEPNLQKAENYTEEADLFYNSPIDWLKSEYAATHRSWPSHIVYFNVLQPVINSYLLQSGYKLCNTFFHTHIPEGRVGSQVMVSCR</sequence>
<dbReference type="GO" id="GO:0000026">
    <property type="term" value="F:alpha-1,2-mannosyltransferase activity"/>
    <property type="evidence" value="ECO:0007669"/>
    <property type="project" value="TreeGrafter"/>
</dbReference>
<feature type="signal peptide" evidence="10">
    <location>
        <begin position="1"/>
        <end position="19"/>
    </location>
</feature>
<organism evidence="11 12">
    <name type="scientific">Patella caerulea</name>
    <name type="common">Rayed Mediterranean limpet</name>
    <dbReference type="NCBI Taxonomy" id="87958"/>
    <lineage>
        <taxon>Eukaryota</taxon>
        <taxon>Metazoa</taxon>
        <taxon>Spiralia</taxon>
        <taxon>Lophotrochozoa</taxon>
        <taxon>Mollusca</taxon>
        <taxon>Gastropoda</taxon>
        <taxon>Patellogastropoda</taxon>
        <taxon>Patelloidea</taxon>
        <taxon>Patellidae</taxon>
        <taxon>Patella</taxon>
    </lineage>
</organism>
<feature type="transmembrane region" description="Helical" evidence="8">
    <location>
        <begin position="139"/>
        <end position="155"/>
    </location>
</feature>
<feature type="transmembrane region" description="Helical" evidence="8">
    <location>
        <begin position="207"/>
        <end position="226"/>
    </location>
</feature>
<evidence type="ECO:0000313" key="11">
    <source>
        <dbReference type="EMBL" id="KAK6179581.1"/>
    </source>
</evidence>
<evidence type="ECO:0000256" key="2">
    <source>
        <dbReference type="ARBA" id="ARBA00022676"/>
    </source>
</evidence>
<gene>
    <name evidence="11" type="ORF">SNE40_011906</name>
</gene>
<evidence type="ECO:0000256" key="9">
    <source>
        <dbReference type="SAM" id="MobiDB-lite"/>
    </source>
</evidence>
<accession>A0AAN8JKG2</accession>
<dbReference type="Pfam" id="PF03901">
    <property type="entry name" value="Glyco_transf_22"/>
    <property type="match status" value="1"/>
</dbReference>
<dbReference type="PANTHER" id="PTHR22760">
    <property type="entry name" value="GLYCOSYLTRANSFERASE"/>
    <property type="match status" value="1"/>
</dbReference>
<keyword evidence="7 8" id="KW-0472">Membrane</keyword>
<comment type="caution">
    <text evidence="11">The sequence shown here is derived from an EMBL/GenBank/DDBJ whole genome shotgun (WGS) entry which is preliminary data.</text>
</comment>
<evidence type="ECO:0000256" key="8">
    <source>
        <dbReference type="RuleBase" id="RU363075"/>
    </source>
</evidence>
<keyword evidence="4 8" id="KW-0812">Transmembrane</keyword>
<evidence type="ECO:0000256" key="7">
    <source>
        <dbReference type="ARBA" id="ARBA00023136"/>
    </source>
</evidence>
<evidence type="ECO:0000256" key="3">
    <source>
        <dbReference type="ARBA" id="ARBA00022679"/>
    </source>
</evidence>
<comment type="similarity">
    <text evidence="8">Belongs to the glycosyltransferase 22 family.</text>
</comment>
<dbReference type="PANTHER" id="PTHR22760:SF4">
    <property type="entry name" value="GPI MANNOSYLTRANSFERASE 3"/>
    <property type="match status" value="1"/>
</dbReference>